<comment type="subcellular location">
    <subcellularLocation>
        <location evidence="5">Secreted</location>
    </subcellularLocation>
    <subcellularLocation>
        <location evidence="5">Bacterial flagellum</location>
    </subcellularLocation>
</comment>
<dbReference type="PANTHER" id="PTHR30288">
    <property type="entry name" value="FLAGELLAR CAP/ASSEMBLY PROTEIN FLID"/>
    <property type="match status" value="1"/>
</dbReference>
<keyword evidence="4 5" id="KW-0975">Bacterial flagellum</keyword>
<feature type="domain" description="Flagellar hook-associated protein 2 N-terminal" evidence="6">
    <location>
        <begin position="11"/>
        <end position="107"/>
    </location>
</feature>
<dbReference type="GO" id="GO:0007155">
    <property type="term" value="P:cell adhesion"/>
    <property type="evidence" value="ECO:0007669"/>
    <property type="project" value="InterPro"/>
</dbReference>
<dbReference type="InterPro" id="IPR040026">
    <property type="entry name" value="FliD"/>
</dbReference>
<comment type="function">
    <text evidence="5">Required for morphogenesis and for the elongation of the flagellar filament by facilitating polymerization of the flagellin monomers at the tip of growing filament. Forms a capping structure, which prevents flagellin subunits (transported through the central channel of the flagellum) from leaking out without polymerization at the distal end.</text>
</comment>
<evidence type="ECO:0000256" key="2">
    <source>
        <dbReference type="ARBA" id="ARBA00011255"/>
    </source>
</evidence>
<dbReference type="GO" id="GO:0071973">
    <property type="term" value="P:bacterial-type flagellum-dependent cell motility"/>
    <property type="evidence" value="ECO:0007669"/>
    <property type="project" value="TreeGrafter"/>
</dbReference>
<evidence type="ECO:0000313" key="9">
    <source>
        <dbReference type="Proteomes" id="UP000037507"/>
    </source>
</evidence>
<comment type="similarity">
    <text evidence="1 5">Belongs to the FliD family.</text>
</comment>
<dbReference type="InterPro" id="IPR003481">
    <property type="entry name" value="FliD_N"/>
</dbReference>
<comment type="subunit">
    <text evidence="2 5">Homopentamer.</text>
</comment>
<organism evidence="8 9">
    <name type="scientific">Limnohabitans planktonicus II-D5</name>
    <dbReference type="NCBI Taxonomy" id="1293045"/>
    <lineage>
        <taxon>Bacteria</taxon>
        <taxon>Pseudomonadati</taxon>
        <taxon>Pseudomonadota</taxon>
        <taxon>Betaproteobacteria</taxon>
        <taxon>Burkholderiales</taxon>
        <taxon>Comamonadaceae</taxon>
        <taxon>Limnohabitans</taxon>
    </lineage>
</organism>
<dbReference type="GO" id="GO:0009421">
    <property type="term" value="C:bacterial-type flagellum filament cap"/>
    <property type="evidence" value="ECO:0007669"/>
    <property type="project" value="InterPro"/>
</dbReference>
<dbReference type="PANTHER" id="PTHR30288:SF0">
    <property type="entry name" value="FLAGELLAR HOOK-ASSOCIATED PROTEIN 2"/>
    <property type="match status" value="1"/>
</dbReference>
<keyword evidence="3" id="KW-0175">Coiled coil</keyword>
<reference evidence="8" key="1">
    <citation type="submission" date="2017-04" db="EMBL/GenBank/DDBJ databases">
        <title>Unexpected and diverse lifestyles within the genus Limnohabitans.</title>
        <authorList>
            <person name="Kasalicky V."/>
            <person name="Mehrshad M."/>
            <person name="Andrei S.-A."/>
            <person name="Salcher M."/>
            <person name="Kratochvilova H."/>
            <person name="Simek K."/>
            <person name="Ghai R."/>
        </authorList>
    </citation>
    <scope>NUCLEOTIDE SEQUENCE [LARGE SCALE GENOMIC DNA]</scope>
    <source>
        <strain evidence="8">II-D5</strain>
    </source>
</reference>
<dbReference type="Pfam" id="PF02465">
    <property type="entry name" value="FliD_N"/>
    <property type="match status" value="1"/>
</dbReference>
<protein>
    <recommendedName>
        <fullName evidence="5">Flagellar hook-associated protein 2</fullName>
        <shortName evidence="5">HAP2</shortName>
    </recommendedName>
    <alternativeName>
        <fullName evidence="5">Flagellar cap protein</fullName>
    </alternativeName>
</protein>
<dbReference type="RefSeq" id="WP_083451270.1">
    <property type="nucleotide sequence ID" value="NZ_LFYT02000001.1"/>
</dbReference>
<dbReference type="Proteomes" id="UP000037507">
    <property type="component" value="Unassembled WGS sequence"/>
</dbReference>
<dbReference type="GO" id="GO:0005576">
    <property type="term" value="C:extracellular region"/>
    <property type="evidence" value="ECO:0007669"/>
    <property type="project" value="UniProtKB-SubCell"/>
</dbReference>
<sequence length="466" mass="49327">MPIISSPGIGSGMDIAGIVNKLSELERQPLVQLKKQVVTLESRLSVYGQVKSQMASLQDASAKLNNNDAWSQFKVTSSNNAAVSATAGGSAMPVKLDLEVLKLAKGQVSSFATLSVDQALSDGTLTIQPGSWASGVFSPNGGVPHVISIETGQKTVSAVATKINSSGSSVQAYVVQDASGERLVLRSRHTGKDQGFNVGFESSNAAPNPGAQPPVAQLSFIRPFGEQFAQDAQFKVDGLELSSASNTIKQALPGLSLSLLQVSSTPVRISVENEPESVKKNIQAWLDSFNALNSTLGNAVKYNTDKKSSAPLQGDSTAVGVQSALRSLLRGEVPGSPFQRLSDIGISIQRDGSLVVDSKKFESALANPSAVKAFFTGSTGFEGLGFAKKIETFIKNALDTEGRVAVRANALQSAIKRNLQDQERVNDRADRAQARLFKVYNSMDSKVGSLNALNSYVSQQFAVMNK</sequence>
<evidence type="ECO:0000313" key="8">
    <source>
        <dbReference type="EMBL" id="PVE44645.1"/>
    </source>
</evidence>
<dbReference type="EMBL" id="LFYT02000001">
    <property type="protein sequence ID" value="PVE44645.1"/>
    <property type="molecule type" value="Genomic_DNA"/>
</dbReference>
<dbReference type="STRING" id="1293045.H663_15345"/>
<evidence type="ECO:0000259" key="7">
    <source>
        <dbReference type="Pfam" id="PF07195"/>
    </source>
</evidence>
<evidence type="ECO:0000256" key="3">
    <source>
        <dbReference type="ARBA" id="ARBA00023054"/>
    </source>
</evidence>
<keyword evidence="5" id="KW-0964">Secreted</keyword>
<dbReference type="AlphaFoldDB" id="A0A2T7UIY6"/>
<proteinExistence type="inferred from homology"/>
<evidence type="ECO:0000256" key="1">
    <source>
        <dbReference type="ARBA" id="ARBA00009764"/>
    </source>
</evidence>
<keyword evidence="9" id="KW-1185">Reference proteome</keyword>
<evidence type="ECO:0000259" key="6">
    <source>
        <dbReference type="Pfam" id="PF02465"/>
    </source>
</evidence>
<evidence type="ECO:0000256" key="5">
    <source>
        <dbReference type="RuleBase" id="RU362066"/>
    </source>
</evidence>
<evidence type="ECO:0000256" key="4">
    <source>
        <dbReference type="ARBA" id="ARBA00023143"/>
    </source>
</evidence>
<accession>A0A2T7UIY6</accession>
<dbReference type="GO" id="GO:0009424">
    <property type="term" value="C:bacterial-type flagellum hook"/>
    <property type="evidence" value="ECO:0007669"/>
    <property type="project" value="UniProtKB-UniRule"/>
</dbReference>
<dbReference type="Pfam" id="PF07195">
    <property type="entry name" value="FliD_C"/>
    <property type="match status" value="1"/>
</dbReference>
<dbReference type="OrthoDB" id="9810816at2"/>
<feature type="domain" description="Flagellar hook-associated protein 2 C-terminal" evidence="7">
    <location>
        <begin position="229"/>
        <end position="452"/>
    </location>
</feature>
<dbReference type="InterPro" id="IPR010809">
    <property type="entry name" value="FliD_C"/>
</dbReference>
<gene>
    <name evidence="8" type="ORF">H663_001090</name>
</gene>
<comment type="caution">
    <text evidence="8">The sequence shown here is derived from an EMBL/GenBank/DDBJ whole genome shotgun (WGS) entry which is preliminary data.</text>
</comment>
<name>A0A2T7UIY6_9BURK</name>